<reference evidence="1" key="1">
    <citation type="journal article" date="2014" name="Genome Announc.">
        <title>De novo whole-genome sequence and genome annotation of Lichtheimia ramosa.</title>
        <authorList>
            <person name="Linde J."/>
            <person name="Schwartze V."/>
            <person name="Binder U."/>
            <person name="Lass-Florl C."/>
            <person name="Voigt K."/>
            <person name="Horn F."/>
        </authorList>
    </citation>
    <scope>NUCLEOTIDE SEQUENCE</scope>
    <source>
        <strain evidence="1">JMRC FSU:6197</strain>
    </source>
</reference>
<protein>
    <recommendedName>
        <fullName evidence="2">Condensation domain-containing protein</fullName>
    </recommendedName>
</protein>
<proteinExistence type="predicted"/>
<gene>
    <name evidence="1" type="ORF">LRAMOSA07920</name>
</gene>
<evidence type="ECO:0008006" key="2">
    <source>
        <dbReference type="Google" id="ProtNLM"/>
    </source>
</evidence>
<dbReference type="Gene3D" id="3.30.559.10">
    <property type="entry name" value="Chloramphenicol acetyltransferase-like domain"/>
    <property type="match status" value="2"/>
</dbReference>
<organism evidence="1">
    <name type="scientific">Lichtheimia ramosa</name>
    <dbReference type="NCBI Taxonomy" id="688394"/>
    <lineage>
        <taxon>Eukaryota</taxon>
        <taxon>Fungi</taxon>
        <taxon>Fungi incertae sedis</taxon>
        <taxon>Mucoromycota</taxon>
        <taxon>Mucoromycotina</taxon>
        <taxon>Mucoromycetes</taxon>
        <taxon>Mucorales</taxon>
        <taxon>Lichtheimiaceae</taxon>
        <taxon>Lichtheimia</taxon>
    </lineage>
</organism>
<dbReference type="Pfam" id="PF07247">
    <property type="entry name" value="AATase"/>
    <property type="match status" value="1"/>
</dbReference>
<accession>A0A077WCE6</accession>
<dbReference type="SUPFAM" id="SSF52777">
    <property type="entry name" value="CoA-dependent acyltransferases"/>
    <property type="match status" value="2"/>
</dbReference>
<dbReference type="InterPro" id="IPR052058">
    <property type="entry name" value="Alcohol_O-acetyltransferase"/>
</dbReference>
<dbReference type="InterPro" id="IPR023213">
    <property type="entry name" value="CAT-like_dom_sf"/>
</dbReference>
<dbReference type="PANTHER" id="PTHR28037">
    <property type="entry name" value="ALCOHOL O-ACETYLTRANSFERASE 1-RELATED"/>
    <property type="match status" value="1"/>
</dbReference>
<dbReference type="InterPro" id="IPR010828">
    <property type="entry name" value="Atf2/Sli1-like"/>
</dbReference>
<evidence type="ECO:0000313" key="1">
    <source>
        <dbReference type="EMBL" id="CDS05391.1"/>
    </source>
</evidence>
<dbReference type="EMBL" id="LK023316">
    <property type="protein sequence ID" value="CDS05391.1"/>
    <property type="molecule type" value="Genomic_DNA"/>
</dbReference>
<dbReference type="OrthoDB" id="2150604at2759"/>
<dbReference type="PANTHER" id="PTHR28037:SF1">
    <property type="entry name" value="ALCOHOL O-ACETYLTRANSFERASE 1-RELATED"/>
    <property type="match status" value="1"/>
</dbReference>
<name>A0A077WCE6_9FUNG</name>
<dbReference type="AlphaFoldDB" id="A0A077WCE6"/>
<sequence>MRALGLLEKYQVSKLLTHCYGSITLTAVLEHDHVPSGDIRQFYLSWLYPALSRLVAKHPLLTAVVQDADKETAHFTTVSDFYLESIVTFGELEYWQPKKQAERLAEQCDKEFDYNDHSVPLWRLHIDTHPDRPKECSITFAVQHVIADGKSLTIFWQDLLEYLDDGNNETTLSPPYLLQANKEKAIQPAYEHRGAPRLGIMDKVRLIAGHVLPSLFGDNTKVWRGDRPSVMDRAKVRHDTAVQVIRIEPTTWKKICATAKQQGVSPHAAIMTAIMMTFSQLYPEEPAVKSSTPVNCRGLVNPCIPSDEIGNFVGSYSRIWTSSDMKDASFWNAAKAYHQGLQVNKMEAAKQVFQLEFLNRFPEDYCELWYGNWKKYPPMGREGGIELSDLGRCSANARELYFCQTVNTFTLAINVNAISTLDAMQATIAFQKGTLDESKMEQFGTTLMNTLKLSIQE</sequence>